<evidence type="ECO:0000256" key="5">
    <source>
        <dbReference type="ARBA" id="ARBA00023136"/>
    </source>
</evidence>
<dbReference type="EMBL" id="CAJMWY010003392">
    <property type="protein sequence ID" value="CAE6501978.1"/>
    <property type="molecule type" value="Genomic_DNA"/>
</dbReference>
<protein>
    <recommendedName>
        <fullName evidence="12">Endoplasmic reticulum-Golgi intermediate compartment protein 3</fullName>
    </recommendedName>
</protein>
<comment type="subcellular location">
    <subcellularLocation>
        <location evidence="1">Membrane</location>
        <topology evidence="1">Multi-pass membrane protein</topology>
    </subcellularLocation>
</comment>
<dbReference type="AlphaFoldDB" id="A0A8H3CVC7"/>
<evidence type="ECO:0000259" key="8">
    <source>
        <dbReference type="Pfam" id="PF13850"/>
    </source>
</evidence>
<evidence type="ECO:0000256" key="1">
    <source>
        <dbReference type="ARBA" id="ARBA00004141"/>
    </source>
</evidence>
<feature type="transmembrane region" description="Helical" evidence="6">
    <location>
        <begin position="30"/>
        <end position="50"/>
    </location>
</feature>
<comment type="similarity">
    <text evidence="2">Belongs to the ERGIC family.</text>
</comment>
<feature type="transmembrane region" description="Helical" evidence="6">
    <location>
        <begin position="389"/>
        <end position="410"/>
    </location>
</feature>
<evidence type="ECO:0000313" key="9">
    <source>
        <dbReference type="EMBL" id="CAE6491953.1"/>
    </source>
</evidence>
<organism evidence="10 11">
    <name type="scientific">Rhizoctonia solani</name>
    <dbReference type="NCBI Taxonomy" id="456999"/>
    <lineage>
        <taxon>Eukaryota</taxon>
        <taxon>Fungi</taxon>
        <taxon>Dikarya</taxon>
        <taxon>Basidiomycota</taxon>
        <taxon>Agaricomycotina</taxon>
        <taxon>Agaricomycetes</taxon>
        <taxon>Cantharellales</taxon>
        <taxon>Ceratobasidiaceae</taxon>
        <taxon>Rhizoctonia</taxon>
    </lineage>
</organism>
<accession>A0A8H3CVC7</accession>
<dbReference type="GO" id="GO:0006890">
    <property type="term" value="P:retrograde vesicle-mediated transport, Golgi to endoplasmic reticulum"/>
    <property type="evidence" value="ECO:0007669"/>
    <property type="project" value="TreeGrafter"/>
</dbReference>
<evidence type="ECO:0008006" key="12">
    <source>
        <dbReference type="Google" id="ProtNLM"/>
    </source>
</evidence>
<keyword evidence="5 6" id="KW-0472">Membrane</keyword>
<dbReference type="EMBL" id="CAJMWX010001495">
    <property type="protein sequence ID" value="CAE6491953.1"/>
    <property type="molecule type" value="Genomic_DNA"/>
</dbReference>
<dbReference type="InterPro" id="IPR045888">
    <property type="entry name" value="Erv"/>
</dbReference>
<dbReference type="InterPro" id="IPR039542">
    <property type="entry name" value="Erv_N"/>
</dbReference>
<dbReference type="GO" id="GO:0000139">
    <property type="term" value="C:Golgi membrane"/>
    <property type="evidence" value="ECO:0007669"/>
    <property type="project" value="TreeGrafter"/>
</dbReference>
<evidence type="ECO:0000256" key="2">
    <source>
        <dbReference type="ARBA" id="ARBA00005648"/>
    </source>
</evidence>
<sequence>MARGLFAKTYIGLDGFGKTLSEVQVKTRTGAFLTMISAAIILVFALIEIIDYRTPAIDADLKVNTGRSESMSVKLNITFPRVPCYLLSLDITDISGDTRQDVSHNVLKTRLDATGAVMHENTLNYRIKSEVEHTLLSRPKNYCGSCYGAESTEGECCQTCESVRQAYLTKGWSFDDATTIEQCVAEHWTNYIHEQSSEGCRLSGRIRVYKVNGNFHFSPGRSFLTHQGLAYDLVPYLRDGHHHDFGHYIHEFHFEGEREVEDEWRGGNRGTAWRKKVGLDKHPLEGVYAHVADHRYSEDNKAKASNWMFHYFMKVVSTEYTHLDGDVVRAYQYSVTSHERDIRPHHDYDPLRDANGIKTTHGYEGLPGATFQFDVSPMMVAHKERSKSFAHFATSLCAIIGGVLTLGAIIDSVAFAAVNKIEETNRD</sequence>
<dbReference type="Pfam" id="PF13850">
    <property type="entry name" value="ERGIC_N"/>
    <property type="match status" value="1"/>
</dbReference>
<reference evidence="10" key="1">
    <citation type="submission" date="2021-01" db="EMBL/GenBank/DDBJ databases">
        <authorList>
            <person name="Kaushik A."/>
        </authorList>
    </citation>
    <scope>NUCLEOTIDE SEQUENCE</scope>
    <source>
        <strain evidence="9">AG4-R118</strain>
        <strain evidence="10">AG4-RS23</strain>
    </source>
</reference>
<evidence type="ECO:0000259" key="7">
    <source>
        <dbReference type="Pfam" id="PF07970"/>
    </source>
</evidence>
<dbReference type="Proteomes" id="UP000663861">
    <property type="component" value="Unassembled WGS sequence"/>
</dbReference>
<keyword evidence="4 6" id="KW-1133">Transmembrane helix</keyword>
<dbReference type="GO" id="GO:0006888">
    <property type="term" value="P:endoplasmic reticulum to Golgi vesicle-mediated transport"/>
    <property type="evidence" value="ECO:0007669"/>
    <property type="project" value="TreeGrafter"/>
</dbReference>
<evidence type="ECO:0000313" key="10">
    <source>
        <dbReference type="EMBL" id="CAE6501978.1"/>
    </source>
</evidence>
<dbReference type="Proteomes" id="UP000663888">
    <property type="component" value="Unassembled WGS sequence"/>
</dbReference>
<dbReference type="Pfam" id="PF07970">
    <property type="entry name" value="COPIIcoated_ERV"/>
    <property type="match status" value="1"/>
</dbReference>
<evidence type="ECO:0000256" key="4">
    <source>
        <dbReference type="ARBA" id="ARBA00022989"/>
    </source>
</evidence>
<dbReference type="GO" id="GO:0030134">
    <property type="term" value="C:COPII-coated ER to Golgi transport vesicle"/>
    <property type="evidence" value="ECO:0007669"/>
    <property type="project" value="TreeGrafter"/>
</dbReference>
<name>A0A8H3CVC7_9AGAM</name>
<dbReference type="InterPro" id="IPR012936">
    <property type="entry name" value="Erv_C"/>
</dbReference>
<dbReference type="PANTHER" id="PTHR10984:SF25">
    <property type="entry name" value="ENDOPLASMIC RETICULUM-GOLGI INTERMEDIATE COMPARTMENT PROTEIN 3"/>
    <property type="match status" value="1"/>
</dbReference>
<evidence type="ECO:0000256" key="6">
    <source>
        <dbReference type="SAM" id="Phobius"/>
    </source>
</evidence>
<evidence type="ECO:0000256" key="3">
    <source>
        <dbReference type="ARBA" id="ARBA00022692"/>
    </source>
</evidence>
<feature type="domain" description="Endoplasmic reticulum vesicle transporter C-terminal" evidence="7">
    <location>
        <begin position="146"/>
        <end position="411"/>
    </location>
</feature>
<dbReference type="PANTHER" id="PTHR10984">
    <property type="entry name" value="ENDOPLASMIC RETICULUM-GOLGI INTERMEDIATE COMPARTMENT PROTEIN"/>
    <property type="match status" value="1"/>
</dbReference>
<dbReference type="GO" id="GO:0005789">
    <property type="term" value="C:endoplasmic reticulum membrane"/>
    <property type="evidence" value="ECO:0007669"/>
    <property type="project" value="TreeGrafter"/>
</dbReference>
<proteinExistence type="inferred from homology"/>
<keyword evidence="3 6" id="KW-0812">Transmembrane</keyword>
<evidence type="ECO:0000313" key="11">
    <source>
        <dbReference type="Proteomes" id="UP000663861"/>
    </source>
</evidence>
<gene>
    <name evidence="10" type="ORF">RDB_LOCUS123660</name>
    <name evidence="9" type="ORF">RDB_LOCUS141637</name>
</gene>
<feature type="domain" description="Endoplasmic reticulum vesicle transporter N-terminal" evidence="8">
    <location>
        <begin position="13"/>
        <end position="98"/>
    </location>
</feature>
<comment type="caution">
    <text evidence="10">The sequence shown here is derived from an EMBL/GenBank/DDBJ whole genome shotgun (WGS) entry which is preliminary data.</text>
</comment>